<evidence type="ECO:0000313" key="1">
    <source>
        <dbReference type="EMBL" id="MXU83633.1"/>
    </source>
</evidence>
<dbReference type="EMBL" id="GIFC01001550">
    <property type="protein sequence ID" value="MXU83633.1"/>
    <property type="molecule type" value="Transcribed_RNA"/>
</dbReference>
<protein>
    <submittedName>
        <fullName evidence="1">Putative secreted protein</fullName>
    </submittedName>
</protein>
<sequence>MLLLLAGVGSLSLVNWPGLQLCTTSSAPSVVKNAGIASRRSLPRYRNAEGLKCLEHTARSRSCSGVLFCRLGFRQN</sequence>
<accession>A0A6B0UBW0</accession>
<organism evidence="1">
    <name type="scientific">Ixodes ricinus</name>
    <name type="common">Common tick</name>
    <name type="synonym">Acarus ricinus</name>
    <dbReference type="NCBI Taxonomy" id="34613"/>
    <lineage>
        <taxon>Eukaryota</taxon>
        <taxon>Metazoa</taxon>
        <taxon>Ecdysozoa</taxon>
        <taxon>Arthropoda</taxon>
        <taxon>Chelicerata</taxon>
        <taxon>Arachnida</taxon>
        <taxon>Acari</taxon>
        <taxon>Parasitiformes</taxon>
        <taxon>Ixodida</taxon>
        <taxon>Ixodoidea</taxon>
        <taxon>Ixodidae</taxon>
        <taxon>Ixodinae</taxon>
        <taxon>Ixodes</taxon>
    </lineage>
</organism>
<reference evidence="1" key="1">
    <citation type="submission" date="2019-12" db="EMBL/GenBank/DDBJ databases">
        <title>An insight into the sialome of adult female Ixodes ricinus ticks feeding for 6 days.</title>
        <authorList>
            <person name="Perner J."/>
            <person name="Ribeiro J.M.C."/>
        </authorList>
    </citation>
    <scope>NUCLEOTIDE SEQUENCE</scope>
    <source>
        <strain evidence="1">Semi-engorged</strain>
        <tissue evidence="1">Salivary glands</tissue>
    </source>
</reference>
<name>A0A6B0UBW0_IXORI</name>
<proteinExistence type="predicted"/>
<dbReference type="AlphaFoldDB" id="A0A6B0UBW0"/>